<organism evidence="2 3">
    <name type="scientific">Streptomyces zinciresistens K42</name>
    <dbReference type="NCBI Taxonomy" id="700597"/>
    <lineage>
        <taxon>Bacteria</taxon>
        <taxon>Bacillati</taxon>
        <taxon>Actinomycetota</taxon>
        <taxon>Actinomycetes</taxon>
        <taxon>Kitasatosporales</taxon>
        <taxon>Streptomycetaceae</taxon>
        <taxon>Streptomyces</taxon>
    </lineage>
</organism>
<keyword evidence="3" id="KW-1185">Reference proteome</keyword>
<dbReference type="GO" id="GO:0008168">
    <property type="term" value="F:methyltransferase activity"/>
    <property type="evidence" value="ECO:0007669"/>
    <property type="project" value="UniProtKB-KW"/>
</dbReference>
<proteinExistence type="predicted"/>
<reference evidence="2 3" key="1">
    <citation type="submission" date="2011-08" db="EMBL/GenBank/DDBJ databases">
        <authorList>
            <person name="Lin Y."/>
            <person name="Hao X."/>
            <person name="Johnstone L."/>
            <person name="Miller S.J."/>
            <person name="Wei G."/>
            <person name="Rensing C."/>
        </authorList>
    </citation>
    <scope>NUCLEOTIDE SEQUENCE [LARGE SCALE GENOMIC DNA]</scope>
    <source>
        <strain evidence="2 3">K42</strain>
    </source>
</reference>
<evidence type="ECO:0000313" key="3">
    <source>
        <dbReference type="Proteomes" id="UP000004217"/>
    </source>
</evidence>
<protein>
    <submittedName>
        <fullName evidence="2">Protein-L-isoaspartate(D-aspartate)O-methyltransferase</fullName>
    </submittedName>
</protein>
<feature type="region of interest" description="Disordered" evidence="1">
    <location>
        <begin position="260"/>
        <end position="335"/>
    </location>
</feature>
<evidence type="ECO:0000313" key="2">
    <source>
        <dbReference type="EMBL" id="EGX59161.1"/>
    </source>
</evidence>
<gene>
    <name evidence="2" type="ORF">SZN_14131</name>
</gene>
<dbReference type="EMBL" id="AGBF01000036">
    <property type="protein sequence ID" value="EGX59161.1"/>
    <property type="molecule type" value="Genomic_DNA"/>
</dbReference>
<dbReference type="RefSeq" id="WP_007495416.1">
    <property type="nucleotide sequence ID" value="NZ_AGBF01000036.1"/>
</dbReference>
<accession>G2GBF2</accession>
<feature type="compositionally biased region" description="Low complexity" evidence="1">
    <location>
        <begin position="323"/>
        <end position="335"/>
    </location>
</feature>
<dbReference type="AlphaFoldDB" id="G2GBF2"/>
<evidence type="ECO:0000256" key="1">
    <source>
        <dbReference type="SAM" id="MobiDB-lite"/>
    </source>
</evidence>
<dbReference type="Proteomes" id="UP000004217">
    <property type="component" value="Unassembled WGS sequence"/>
</dbReference>
<keyword evidence="2" id="KW-0489">Methyltransferase</keyword>
<sequence length="386" mass="42063">MGRESAPRDDFLQAFGPVTVMLKRAENAMIVDMPDVVLKLSARVPTAGMRPTSSNRNRHLLDVAEAQARARDYVKTVEVPQVPRRVIGQVRTGGVIVAPYATTYGGEGVVRLTVQRDGSAVGPFVGASAFMWLRRQRRHVREYLGGEPWPSDGVKCVTPLSPEDIGDWLPMFASGLQTRGVFPWAETCDNGSYTLWLRDLAVTSWATVDYEPGREEFEVYQSGPRDLWDEVTVAYLHRDAAGRPGWERFGLTVDGEAGEHTPWLDHPSSPLPPIGCPRHPRSLPGHGRPGGARGWVSPPVAARSGPAADRRPYRAPPSRPRRAGSAAGPTPAVSGARRCVSAVSAAPRSVSGVGRVTRQRVRFLWRISVSGPGEQTPSCPSSKRTR</sequence>
<dbReference type="GO" id="GO:0032259">
    <property type="term" value="P:methylation"/>
    <property type="evidence" value="ECO:0007669"/>
    <property type="project" value="UniProtKB-KW"/>
</dbReference>
<name>G2GBF2_9ACTN</name>
<comment type="caution">
    <text evidence="2">The sequence shown here is derived from an EMBL/GenBank/DDBJ whole genome shotgun (WGS) entry which is preliminary data.</text>
</comment>
<keyword evidence="2" id="KW-0808">Transferase</keyword>